<feature type="compositionally biased region" description="Basic and acidic residues" evidence="1">
    <location>
        <begin position="126"/>
        <end position="143"/>
    </location>
</feature>
<dbReference type="Proteomes" id="UP000799777">
    <property type="component" value="Unassembled WGS sequence"/>
</dbReference>
<feature type="region of interest" description="Disordered" evidence="1">
    <location>
        <begin position="122"/>
        <end position="209"/>
    </location>
</feature>
<evidence type="ECO:0000313" key="3">
    <source>
        <dbReference type="Proteomes" id="UP000799777"/>
    </source>
</evidence>
<feature type="compositionally biased region" description="Basic and acidic residues" evidence="1">
    <location>
        <begin position="340"/>
        <end position="350"/>
    </location>
</feature>
<dbReference type="EMBL" id="ML978183">
    <property type="protein sequence ID" value="KAF2031171.1"/>
    <property type="molecule type" value="Genomic_DNA"/>
</dbReference>
<name>A0A9P4LL66_9PLEO</name>
<keyword evidence="3" id="KW-1185">Reference proteome</keyword>
<protein>
    <submittedName>
        <fullName evidence="2">Uncharacterized protein</fullName>
    </submittedName>
</protein>
<comment type="caution">
    <text evidence="2">The sequence shown here is derived from an EMBL/GenBank/DDBJ whole genome shotgun (WGS) entry which is preliminary data.</text>
</comment>
<accession>A0A9P4LL66</accession>
<proteinExistence type="predicted"/>
<evidence type="ECO:0000256" key="1">
    <source>
        <dbReference type="SAM" id="MobiDB-lite"/>
    </source>
</evidence>
<dbReference type="OrthoDB" id="3795282at2759"/>
<reference evidence="2" key="1">
    <citation type="journal article" date="2020" name="Stud. Mycol.">
        <title>101 Dothideomycetes genomes: a test case for predicting lifestyles and emergence of pathogens.</title>
        <authorList>
            <person name="Haridas S."/>
            <person name="Albert R."/>
            <person name="Binder M."/>
            <person name="Bloem J."/>
            <person name="Labutti K."/>
            <person name="Salamov A."/>
            <person name="Andreopoulos B."/>
            <person name="Baker S."/>
            <person name="Barry K."/>
            <person name="Bills G."/>
            <person name="Bluhm B."/>
            <person name="Cannon C."/>
            <person name="Castanera R."/>
            <person name="Culley D."/>
            <person name="Daum C."/>
            <person name="Ezra D."/>
            <person name="Gonzalez J."/>
            <person name="Henrissat B."/>
            <person name="Kuo A."/>
            <person name="Liang C."/>
            <person name="Lipzen A."/>
            <person name="Lutzoni F."/>
            <person name="Magnuson J."/>
            <person name="Mondo S."/>
            <person name="Nolan M."/>
            <person name="Ohm R."/>
            <person name="Pangilinan J."/>
            <person name="Park H.-J."/>
            <person name="Ramirez L."/>
            <person name="Alfaro M."/>
            <person name="Sun H."/>
            <person name="Tritt A."/>
            <person name="Yoshinaga Y."/>
            <person name="Zwiers L.-H."/>
            <person name="Turgeon B."/>
            <person name="Goodwin S."/>
            <person name="Spatafora J."/>
            <person name="Crous P."/>
            <person name="Grigoriev I."/>
        </authorList>
    </citation>
    <scope>NUCLEOTIDE SEQUENCE</scope>
    <source>
        <strain evidence="2">CBS 110217</strain>
    </source>
</reference>
<sequence length="361" mass="40128">MAASTTASKDAPAPKRRKLSLNATLRVRNGGSTDSFIPSTAPALNTDDGSDTEEEHNSALEEEYLNRMAEDTDKKVETVFGKDLEVWKSFRGTVYADINDRVKQKMCAQELWTEEKKAKVHVGSKRKAEEITTSFKDDDEGKKTKGKGKAKKEPSTPIPAQIPTSPYPPRSPSDTIFHHGSAGIDPAGAHARPLKPLPKRKTAHSTPLSGLGHVGMEGLCRGVLGALMEWWQDDLMSVHIDSWRRRKSPPSPAERRDSVHSQPHKLQPILEEEEGEHHPSKIYSTLSSPGLDTRIHRPLPPAPPVPQIRPAKIISGSFDEGPTSRFDERPYRLLPGHIQDVTKEEGKENKPNPFRGKPWLR</sequence>
<feature type="compositionally biased region" description="Pro residues" evidence="1">
    <location>
        <begin position="298"/>
        <end position="307"/>
    </location>
</feature>
<dbReference type="AlphaFoldDB" id="A0A9P4LL66"/>
<evidence type="ECO:0000313" key="2">
    <source>
        <dbReference type="EMBL" id="KAF2031171.1"/>
    </source>
</evidence>
<feature type="region of interest" description="Disordered" evidence="1">
    <location>
        <begin position="1"/>
        <end position="58"/>
    </location>
</feature>
<gene>
    <name evidence="2" type="ORF">EK21DRAFT_88305</name>
</gene>
<organism evidence="2 3">
    <name type="scientific">Setomelanomma holmii</name>
    <dbReference type="NCBI Taxonomy" id="210430"/>
    <lineage>
        <taxon>Eukaryota</taxon>
        <taxon>Fungi</taxon>
        <taxon>Dikarya</taxon>
        <taxon>Ascomycota</taxon>
        <taxon>Pezizomycotina</taxon>
        <taxon>Dothideomycetes</taxon>
        <taxon>Pleosporomycetidae</taxon>
        <taxon>Pleosporales</taxon>
        <taxon>Pleosporineae</taxon>
        <taxon>Phaeosphaeriaceae</taxon>
        <taxon>Setomelanomma</taxon>
    </lineage>
</organism>
<feature type="region of interest" description="Disordered" evidence="1">
    <location>
        <begin position="243"/>
        <end position="361"/>
    </location>
</feature>